<keyword evidence="3 5" id="KW-1133">Transmembrane helix</keyword>
<keyword evidence="2 5" id="KW-0812">Transmembrane</keyword>
<dbReference type="SUPFAM" id="SSF103473">
    <property type="entry name" value="MFS general substrate transporter"/>
    <property type="match status" value="1"/>
</dbReference>
<dbReference type="Gene3D" id="1.20.1250.20">
    <property type="entry name" value="MFS general substrate transporter like domains"/>
    <property type="match status" value="1"/>
</dbReference>
<dbReference type="AlphaFoldDB" id="A0A9P4XZK8"/>
<accession>A0A9P4XZK8</accession>
<dbReference type="Proteomes" id="UP000803844">
    <property type="component" value="Unassembled WGS sequence"/>
</dbReference>
<organism evidence="8 9">
    <name type="scientific">Cryphonectria parasitica (strain ATCC 38755 / EP155)</name>
    <dbReference type="NCBI Taxonomy" id="660469"/>
    <lineage>
        <taxon>Eukaryota</taxon>
        <taxon>Fungi</taxon>
        <taxon>Dikarya</taxon>
        <taxon>Ascomycota</taxon>
        <taxon>Pezizomycotina</taxon>
        <taxon>Sordariomycetes</taxon>
        <taxon>Sordariomycetidae</taxon>
        <taxon>Diaporthales</taxon>
        <taxon>Cryphonectriaceae</taxon>
        <taxon>Cryphonectria-Endothia species complex</taxon>
        <taxon>Cryphonectria</taxon>
    </lineage>
</organism>
<dbReference type="InterPro" id="IPR011701">
    <property type="entry name" value="MFS"/>
</dbReference>
<evidence type="ECO:0000256" key="4">
    <source>
        <dbReference type="ARBA" id="ARBA00023136"/>
    </source>
</evidence>
<dbReference type="InterPro" id="IPR036259">
    <property type="entry name" value="MFS_trans_sf"/>
</dbReference>
<evidence type="ECO:0000256" key="5">
    <source>
        <dbReference type="SAM" id="Phobius"/>
    </source>
</evidence>
<feature type="transmembrane region" description="Helical" evidence="5">
    <location>
        <begin position="263"/>
        <end position="287"/>
    </location>
</feature>
<proteinExistence type="predicted"/>
<feature type="transmembrane region" description="Helical" evidence="5">
    <location>
        <begin position="327"/>
        <end position="347"/>
    </location>
</feature>
<dbReference type="InterPro" id="IPR020846">
    <property type="entry name" value="MFS_dom"/>
</dbReference>
<evidence type="ECO:0000313" key="8">
    <source>
        <dbReference type="EMBL" id="KAF3764257.1"/>
    </source>
</evidence>
<comment type="subcellular location">
    <subcellularLocation>
        <location evidence="1">Membrane</location>
        <topology evidence="1">Multi-pass membrane protein</topology>
    </subcellularLocation>
</comment>
<feature type="non-terminal residue" evidence="8">
    <location>
        <position position="469"/>
    </location>
</feature>
<gene>
    <name evidence="8" type="ORF">M406DRAFT_23548</name>
</gene>
<feature type="transmembrane region" description="Helical" evidence="5">
    <location>
        <begin position="32"/>
        <end position="54"/>
    </location>
</feature>
<feature type="signal peptide" evidence="6">
    <location>
        <begin position="1"/>
        <end position="22"/>
    </location>
</feature>
<dbReference type="Gene3D" id="1.20.1720.10">
    <property type="entry name" value="Multidrug resistance protein D"/>
    <property type="match status" value="1"/>
</dbReference>
<feature type="transmembrane region" description="Helical" evidence="5">
    <location>
        <begin position="156"/>
        <end position="175"/>
    </location>
</feature>
<feature type="chain" id="PRO_5040190889" description="Major facilitator superfamily (MFS) profile domain-containing protein" evidence="6">
    <location>
        <begin position="23"/>
        <end position="469"/>
    </location>
</feature>
<evidence type="ECO:0000256" key="3">
    <source>
        <dbReference type="ARBA" id="ARBA00022989"/>
    </source>
</evidence>
<feature type="transmembrane region" description="Helical" evidence="5">
    <location>
        <begin position="196"/>
        <end position="217"/>
    </location>
</feature>
<feature type="domain" description="Major facilitator superfamily (MFS) profile" evidence="7">
    <location>
        <begin position="1"/>
        <end position="469"/>
    </location>
</feature>
<dbReference type="RefSeq" id="XP_040775218.1">
    <property type="nucleotide sequence ID" value="XM_040916020.1"/>
</dbReference>
<evidence type="ECO:0000256" key="2">
    <source>
        <dbReference type="ARBA" id="ARBA00022692"/>
    </source>
</evidence>
<feature type="transmembrane region" description="Helical" evidence="5">
    <location>
        <begin position="223"/>
        <end position="242"/>
    </location>
</feature>
<feature type="non-terminal residue" evidence="8">
    <location>
        <position position="1"/>
    </location>
</feature>
<dbReference type="PANTHER" id="PTHR23501">
    <property type="entry name" value="MAJOR FACILITATOR SUPERFAMILY"/>
    <property type="match status" value="1"/>
</dbReference>
<keyword evidence="6" id="KW-0732">Signal</keyword>
<evidence type="ECO:0000256" key="1">
    <source>
        <dbReference type="ARBA" id="ARBA00004141"/>
    </source>
</evidence>
<keyword evidence="9" id="KW-1185">Reference proteome</keyword>
<dbReference type="EMBL" id="MU032348">
    <property type="protein sequence ID" value="KAF3764257.1"/>
    <property type="molecule type" value="Genomic_DNA"/>
</dbReference>
<feature type="transmembrane region" description="Helical" evidence="5">
    <location>
        <begin position="66"/>
        <end position="84"/>
    </location>
</feature>
<evidence type="ECO:0000256" key="6">
    <source>
        <dbReference type="SAM" id="SignalP"/>
    </source>
</evidence>
<feature type="transmembrane region" description="Helical" evidence="5">
    <location>
        <begin position="123"/>
        <end position="144"/>
    </location>
</feature>
<reference evidence="8" key="1">
    <citation type="journal article" date="2020" name="Phytopathology">
        <title>Genome sequence of the chestnut blight fungus Cryphonectria parasitica EP155: A fundamental resource for an archetypical invasive plant pathogen.</title>
        <authorList>
            <person name="Crouch J.A."/>
            <person name="Dawe A."/>
            <person name="Aerts A."/>
            <person name="Barry K."/>
            <person name="Churchill A.C.L."/>
            <person name="Grimwood J."/>
            <person name="Hillman B."/>
            <person name="Milgroom M.G."/>
            <person name="Pangilinan J."/>
            <person name="Smith M."/>
            <person name="Salamov A."/>
            <person name="Schmutz J."/>
            <person name="Yadav J."/>
            <person name="Grigoriev I.V."/>
            <person name="Nuss D."/>
        </authorList>
    </citation>
    <scope>NUCLEOTIDE SEQUENCE</scope>
    <source>
        <strain evidence="8">EP155</strain>
    </source>
</reference>
<feature type="transmembrane region" description="Helical" evidence="5">
    <location>
        <begin position="299"/>
        <end position="320"/>
    </location>
</feature>
<evidence type="ECO:0000259" key="7">
    <source>
        <dbReference type="PROSITE" id="PS50850"/>
    </source>
</evidence>
<dbReference type="Pfam" id="PF07690">
    <property type="entry name" value="MFS_1"/>
    <property type="match status" value="1"/>
</dbReference>
<dbReference type="GO" id="GO:0022857">
    <property type="term" value="F:transmembrane transporter activity"/>
    <property type="evidence" value="ECO:0007669"/>
    <property type="project" value="InterPro"/>
</dbReference>
<feature type="transmembrane region" description="Helical" evidence="5">
    <location>
        <begin position="96"/>
        <end position="116"/>
    </location>
</feature>
<dbReference type="GeneID" id="63833149"/>
<sequence length="469" mass="50887">LFTCSCLLQFLLQLDMASVAVTLPAIARDLTASQVLVFSIATGYFLAQTVFQLIFSHFSHALGRRYTYLSGVVLFMIGAIIAAVSTCTRQLVGARVIQGVGAAGMFTMSAIVIVDIMQPRQRAAWSAISQASGALGNICGPLFAALLFKRLTWRSIFWMELVFSGILFLLLVFLLPRWRTRKTKPLTVLKSCDWAGMLLFLVFSISTLVPINIGGTVQPWESPAVIVCFVVSVISLAALIYHQRYIAKNPVFPRQVFSRPVTNAAFLGSVVSGMLLSMVFYNLVLFWEGVRHLETMKVGVMLLSVTLTYTVAAAVTGMAIKIWGHIRWATITGTALAILGLGLMYFMSQTTPVGPLIVISMLGAAGCGIYLPAVISTILASTEKQWHGHAIAMRTLLYTGGQCMGISVGLAIFTNKFAKGLASVDSVTSNHDDIVTPQSLMRVIKDLPPDSEVISLMVAALRWVWGAAC</sequence>
<evidence type="ECO:0000313" key="9">
    <source>
        <dbReference type="Proteomes" id="UP000803844"/>
    </source>
</evidence>
<name>A0A9P4XZK8_CRYP1</name>
<feature type="transmembrane region" description="Helical" evidence="5">
    <location>
        <begin position="391"/>
        <end position="413"/>
    </location>
</feature>
<feature type="transmembrane region" description="Helical" evidence="5">
    <location>
        <begin position="353"/>
        <end position="379"/>
    </location>
</feature>
<dbReference type="OrthoDB" id="2351791at2759"/>
<dbReference type="PROSITE" id="PS50850">
    <property type="entry name" value="MFS"/>
    <property type="match status" value="1"/>
</dbReference>
<dbReference type="PANTHER" id="PTHR23501:SF59">
    <property type="entry name" value="MAJOR FACILITATOR SUPERFAMILY (MFS) PROFILE DOMAIN-CONTAINING PROTEIN-RELATED"/>
    <property type="match status" value="1"/>
</dbReference>
<dbReference type="GO" id="GO:0005886">
    <property type="term" value="C:plasma membrane"/>
    <property type="evidence" value="ECO:0007669"/>
    <property type="project" value="TreeGrafter"/>
</dbReference>
<comment type="caution">
    <text evidence="8">The sequence shown here is derived from an EMBL/GenBank/DDBJ whole genome shotgun (WGS) entry which is preliminary data.</text>
</comment>
<keyword evidence="4 5" id="KW-0472">Membrane</keyword>
<protein>
    <recommendedName>
        <fullName evidence="7">Major facilitator superfamily (MFS) profile domain-containing protein</fullName>
    </recommendedName>
</protein>